<evidence type="ECO:0000313" key="2">
    <source>
        <dbReference type="EMBL" id="KAK4513280.1"/>
    </source>
</evidence>
<dbReference type="GO" id="GO:0016592">
    <property type="term" value="C:mediator complex"/>
    <property type="evidence" value="ECO:0007669"/>
    <property type="project" value="TreeGrafter"/>
</dbReference>
<dbReference type="GO" id="GO:0045944">
    <property type="term" value="P:positive regulation of transcription by RNA polymerase II"/>
    <property type="evidence" value="ECO:0007669"/>
    <property type="project" value="TreeGrafter"/>
</dbReference>
<dbReference type="GO" id="GO:0003713">
    <property type="term" value="F:transcription coactivator activity"/>
    <property type="evidence" value="ECO:0007669"/>
    <property type="project" value="TreeGrafter"/>
</dbReference>
<keyword evidence="3" id="KW-1185">Reference proteome</keyword>
<dbReference type="InterPro" id="IPR051647">
    <property type="entry name" value="Mediator_comp_sub12"/>
</dbReference>
<name>A0AAN7DCH3_9FUNG</name>
<dbReference type="Proteomes" id="UP001304243">
    <property type="component" value="Unassembled WGS sequence"/>
</dbReference>
<evidence type="ECO:0000256" key="1">
    <source>
        <dbReference type="SAM" id="Coils"/>
    </source>
</evidence>
<protein>
    <submittedName>
        <fullName evidence="2">Uncharacterized protein</fullName>
    </submittedName>
</protein>
<dbReference type="GeneID" id="89955534"/>
<dbReference type="AlphaFoldDB" id="A0AAN7DCH3"/>
<accession>A0AAN7DCH3</accession>
<sequence length="255" mass="28846">MATTTTTHCILYPIDALNKQQQQPEQQPDINIMQCLSPSSSPLLPEQESSNINVVQLPPTPTASDDEIEAEEEQKLLKEKSIKLQRRGTVSLADLIPVASAALRAKHRQSMMAAQPTQDSALARALTKVKIGVQTHRLKERYLLNEWIRLALAAPVDESTINSSKRVLRTNRTLEIVKWYEHKFKRATLSLDELEKRVDGLRQQKLLVQQQQQQQQQQHQHQLLEQQQSMTSISSISSLPSPPVTHLNFSKVASI</sequence>
<keyword evidence="1" id="KW-0175">Coiled coil</keyword>
<dbReference type="RefSeq" id="XP_064679946.1">
    <property type="nucleotide sequence ID" value="XM_064831033.1"/>
</dbReference>
<organism evidence="2 3">
    <name type="scientific">Mucor velutinosus</name>
    <dbReference type="NCBI Taxonomy" id="708070"/>
    <lineage>
        <taxon>Eukaryota</taxon>
        <taxon>Fungi</taxon>
        <taxon>Fungi incertae sedis</taxon>
        <taxon>Mucoromycota</taxon>
        <taxon>Mucoromycotina</taxon>
        <taxon>Mucoromycetes</taxon>
        <taxon>Mucorales</taxon>
        <taxon>Mucorineae</taxon>
        <taxon>Mucoraceae</taxon>
        <taxon>Mucor</taxon>
    </lineage>
</organism>
<feature type="coiled-coil region" evidence="1">
    <location>
        <begin position="184"/>
        <end position="227"/>
    </location>
</feature>
<dbReference type="PANTHER" id="PTHR46007">
    <property type="entry name" value="MEDIATOR OF RNA POLYMERASE II TRANSCRIPTION SUBUNIT 12"/>
    <property type="match status" value="1"/>
</dbReference>
<comment type="caution">
    <text evidence="2">The sequence shown here is derived from an EMBL/GenBank/DDBJ whole genome shotgun (WGS) entry which is preliminary data.</text>
</comment>
<dbReference type="PANTHER" id="PTHR46007:SF8">
    <property type="entry name" value="C2H2-TYPE DOMAIN-CONTAINING PROTEIN"/>
    <property type="match status" value="1"/>
</dbReference>
<gene>
    <name evidence="2" type="ORF">ATC70_011848</name>
</gene>
<proteinExistence type="predicted"/>
<dbReference type="EMBL" id="JASEJX010000018">
    <property type="protein sequence ID" value="KAK4513280.1"/>
    <property type="molecule type" value="Genomic_DNA"/>
</dbReference>
<evidence type="ECO:0000313" key="3">
    <source>
        <dbReference type="Proteomes" id="UP001304243"/>
    </source>
</evidence>
<reference evidence="2 3" key="1">
    <citation type="submission" date="2022-11" db="EMBL/GenBank/DDBJ databases">
        <title>Mucor velutinosus strain NIH1002 WGS.</title>
        <authorList>
            <person name="Subramanian P."/>
            <person name="Mullikin J.C."/>
            <person name="Segre J.A."/>
            <person name="Zelazny A.M."/>
        </authorList>
    </citation>
    <scope>NUCLEOTIDE SEQUENCE [LARGE SCALE GENOMIC DNA]</scope>
    <source>
        <strain evidence="2 3">NIH1002</strain>
    </source>
</reference>